<protein>
    <recommendedName>
        <fullName evidence="3">Bacteriocin-type signal sequence-containing protein</fullName>
    </recommendedName>
</protein>
<dbReference type="EMBL" id="FTOJ01000001">
    <property type="protein sequence ID" value="SIS64413.1"/>
    <property type="molecule type" value="Genomic_DNA"/>
</dbReference>
<evidence type="ECO:0008006" key="3">
    <source>
        <dbReference type="Google" id="ProtNLM"/>
    </source>
</evidence>
<accession>A0A1N7KS30</accession>
<dbReference type="Proteomes" id="UP000186246">
    <property type="component" value="Unassembled WGS sequence"/>
</dbReference>
<dbReference type="NCBIfam" id="NF047798">
    <property type="entry name" value="leader_Chryseo"/>
    <property type="match status" value="1"/>
</dbReference>
<dbReference type="InterPro" id="IPR058074">
    <property type="entry name" value="Bacteriocin-like"/>
</dbReference>
<organism evidence="1 2">
    <name type="scientific">Chryseobacterium piscicola</name>
    <dbReference type="NCBI Taxonomy" id="551459"/>
    <lineage>
        <taxon>Bacteria</taxon>
        <taxon>Pseudomonadati</taxon>
        <taxon>Bacteroidota</taxon>
        <taxon>Flavobacteriia</taxon>
        <taxon>Flavobacteriales</taxon>
        <taxon>Weeksellaceae</taxon>
        <taxon>Chryseobacterium group</taxon>
        <taxon>Chryseobacterium</taxon>
    </lineage>
</organism>
<proteinExistence type="predicted"/>
<evidence type="ECO:0000313" key="2">
    <source>
        <dbReference type="Proteomes" id="UP000186246"/>
    </source>
</evidence>
<name>A0A1N7KS30_9FLAO</name>
<reference evidence="2" key="1">
    <citation type="submission" date="2017-01" db="EMBL/GenBank/DDBJ databases">
        <authorList>
            <person name="Varghese N."/>
            <person name="Submissions S."/>
        </authorList>
    </citation>
    <scope>NUCLEOTIDE SEQUENCE [LARGE SCALE GENOMIC DNA]</scope>
    <source>
        <strain evidence="2">DSM 21068</strain>
    </source>
</reference>
<evidence type="ECO:0000313" key="1">
    <source>
        <dbReference type="EMBL" id="SIS64413.1"/>
    </source>
</evidence>
<dbReference type="STRING" id="551459.SAMN05421796_101784"/>
<sequence length="58" mass="5803">MKNLKKLSREELLSINGGIVGGGCKSCVSCSSGTSCYTDPSGDCGAANKMAKSLCAVA</sequence>
<gene>
    <name evidence="1" type="ORF">SAMN05421796_101784</name>
</gene>
<dbReference type="PROSITE" id="PS51257">
    <property type="entry name" value="PROKAR_LIPOPROTEIN"/>
    <property type="match status" value="1"/>
</dbReference>
<dbReference type="AlphaFoldDB" id="A0A1N7KS30"/>